<dbReference type="RefSeq" id="WP_144728593.1">
    <property type="nucleotide sequence ID" value="NZ_ML675578.1"/>
</dbReference>
<dbReference type="GO" id="GO:0016740">
    <property type="term" value="F:transferase activity"/>
    <property type="evidence" value="ECO:0007669"/>
    <property type="project" value="UniProtKB-KW"/>
</dbReference>
<name>A0A557SZK4_9ARCH</name>
<keyword evidence="2" id="KW-1185">Reference proteome</keyword>
<dbReference type="AlphaFoldDB" id="A0A557SZK4"/>
<dbReference type="Gene3D" id="3.40.50.2000">
    <property type="entry name" value="Glycogen Phosphorylase B"/>
    <property type="match status" value="2"/>
</dbReference>
<dbReference type="Proteomes" id="UP000315289">
    <property type="component" value="Unassembled WGS sequence"/>
</dbReference>
<protein>
    <submittedName>
        <fullName evidence="1">Glycosyltransferase</fullName>
    </submittedName>
</protein>
<dbReference type="OrthoDB" id="132546at2157"/>
<keyword evidence="1" id="KW-0808">Transferase</keyword>
<reference evidence="1 2" key="1">
    <citation type="journal article" date="2019" name="Front. Microbiol.">
        <title>Ammonia Oxidation by the Arctic Terrestrial Thaumarchaeote Candidatus Nitrosocosmicus arcticus Is Stimulated by Increasing Temperatures.</title>
        <authorList>
            <person name="Alves R.J.E."/>
            <person name="Kerou M."/>
            <person name="Zappe A."/>
            <person name="Bittner R."/>
            <person name="Abby S.S."/>
            <person name="Schmidt H.A."/>
            <person name="Pfeifer K."/>
            <person name="Schleper C."/>
        </authorList>
    </citation>
    <scope>NUCLEOTIDE SEQUENCE [LARGE SCALE GENOMIC DNA]</scope>
    <source>
        <strain evidence="1 2">Kfb</strain>
    </source>
</reference>
<organism evidence="1 2">
    <name type="scientific">Candidatus Nitrosocosmicus arcticus</name>
    <dbReference type="NCBI Taxonomy" id="2035267"/>
    <lineage>
        <taxon>Archaea</taxon>
        <taxon>Nitrososphaerota</taxon>
        <taxon>Nitrososphaeria</taxon>
        <taxon>Nitrososphaerales</taxon>
        <taxon>Nitrososphaeraceae</taxon>
        <taxon>Candidatus Nitrosocosmicus</taxon>
    </lineage>
</organism>
<accession>A0A557SZK4</accession>
<gene>
    <name evidence="1" type="ORF">NARC_10446</name>
</gene>
<dbReference type="EMBL" id="VOAH01000001">
    <property type="protein sequence ID" value="TVP42039.1"/>
    <property type="molecule type" value="Genomic_DNA"/>
</dbReference>
<proteinExistence type="predicted"/>
<sequence length="379" mass="44928">MRILHLSNEGLPDWRIEKYAITALNLGHELIFAGLKPVNYVRDTFSKLYEVNWTAKARYGIPYYWHAVKKQINNILQETRPDLVHAHNIFSARMMLEFDLPFVYDDHEYWSKQSQFLLEMEKLNKNKKTLRNLQVDLLRQTKTRIINYHVIRLWSKWEREVVSSVPTITISDEIAKGLKLIGNNEKVFVVPNFPMRNEIYGFEKPKFHDKLSSVYAGSDGHNKKKYPNRNIEGLFDIFDQHSIGKLMIIGWTGKSNEKIRYAGFLNRQDMFNEMSNHSLGLVPWRNHWSHGYTSPNKAYEYAHAGLLVMCTDSFSTIRATLKENCVAFENYDDMVSKLLYFKDNLSELYHKRLKIFEFARQNLLWENFEKRITEIYKMC</sequence>
<evidence type="ECO:0000313" key="1">
    <source>
        <dbReference type="EMBL" id="TVP42039.1"/>
    </source>
</evidence>
<dbReference type="SUPFAM" id="SSF53756">
    <property type="entry name" value="UDP-Glycosyltransferase/glycogen phosphorylase"/>
    <property type="match status" value="1"/>
</dbReference>
<comment type="caution">
    <text evidence="1">The sequence shown here is derived from an EMBL/GenBank/DDBJ whole genome shotgun (WGS) entry which is preliminary data.</text>
</comment>
<evidence type="ECO:0000313" key="2">
    <source>
        <dbReference type="Proteomes" id="UP000315289"/>
    </source>
</evidence>